<feature type="region of interest" description="Disordered" evidence="1">
    <location>
        <begin position="1"/>
        <end position="76"/>
    </location>
</feature>
<dbReference type="AlphaFoldDB" id="A0AA39HE18"/>
<gene>
    <name evidence="2" type="ORF">QR680_016714</name>
</gene>
<sequence>MLSANDKINMSLDDIIKMEKREKKAKKGPTSKKQNGPNTKSKAVKKGRVQKNAFKKGEQEAFRSEEPKSQEVISVS</sequence>
<protein>
    <submittedName>
        <fullName evidence="2">Uncharacterized protein</fullName>
    </submittedName>
</protein>
<dbReference type="Proteomes" id="UP001175271">
    <property type="component" value="Unassembled WGS sequence"/>
</dbReference>
<feature type="compositionally biased region" description="Polar residues" evidence="1">
    <location>
        <begin position="31"/>
        <end position="41"/>
    </location>
</feature>
<name>A0AA39HE18_9BILA</name>
<evidence type="ECO:0000313" key="3">
    <source>
        <dbReference type="Proteomes" id="UP001175271"/>
    </source>
</evidence>
<evidence type="ECO:0000256" key="1">
    <source>
        <dbReference type="SAM" id="MobiDB-lite"/>
    </source>
</evidence>
<reference evidence="2" key="1">
    <citation type="submission" date="2023-06" db="EMBL/GenBank/DDBJ databases">
        <title>Genomic analysis of the entomopathogenic nematode Steinernema hermaphroditum.</title>
        <authorList>
            <person name="Schwarz E.M."/>
            <person name="Heppert J.K."/>
            <person name="Baniya A."/>
            <person name="Schwartz H.T."/>
            <person name="Tan C.-H."/>
            <person name="Antoshechkin I."/>
            <person name="Sternberg P.W."/>
            <person name="Goodrich-Blair H."/>
            <person name="Dillman A.R."/>
        </authorList>
    </citation>
    <scope>NUCLEOTIDE SEQUENCE</scope>
    <source>
        <strain evidence="2">PS9179</strain>
        <tissue evidence="2">Whole animal</tissue>
    </source>
</reference>
<organism evidence="2 3">
    <name type="scientific">Steinernema hermaphroditum</name>
    <dbReference type="NCBI Taxonomy" id="289476"/>
    <lineage>
        <taxon>Eukaryota</taxon>
        <taxon>Metazoa</taxon>
        <taxon>Ecdysozoa</taxon>
        <taxon>Nematoda</taxon>
        <taxon>Chromadorea</taxon>
        <taxon>Rhabditida</taxon>
        <taxon>Tylenchina</taxon>
        <taxon>Panagrolaimomorpha</taxon>
        <taxon>Strongyloidoidea</taxon>
        <taxon>Steinernematidae</taxon>
        <taxon>Steinernema</taxon>
    </lineage>
</organism>
<dbReference type="EMBL" id="JAUCMV010000004">
    <property type="protein sequence ID" value="KAK0403093.1"/>
    <property type="molecule type" value="Genomic_DNA"/>
</dbReference>
<dbReference type="Pfam" id="PF07078">
    <property type="entry name" value="FYTT"/>
    <property type="match status" value="1"/>
</dbReference>
<comment type="caution">
    <text evidence="2">The sequence shown here is derived from an EMBL/GenBank/DDBJ whole genome shotgun (WGS) entry which is preliminary data.</text>
</comment>
<evidence type="ECO:0000313" key="2">
    <source>
        <dbReference type="EMBL" id="KAK0403093.1"/>
    </source>
</evidence>
<proteinExistence type="predicted"/>
<keyword evidence="3" id="KW-1185">Reference proteome</keyword>
<accession>A0AA39HE18</accession>
<feature type="compositionally biased region" description="Basic and acidic residues" evidence="1">
    <location>
        <begin position="55"/>
        <end position="69"/>
    </location>
</feature>